<dbReference type="InterPro" id="IPR023286">
    <property type="entry name" value="ABATE_dom_sf"/>
</dbReference>
<dbReference type="EMBL" id="JBHMAS010000021">
    <property type="protein sequence ID" value="MFB9780368.1"/>
    <property type="molecule type" value="Genomic_DNA"/>
</dbReference>
<dbReference type="RefSeq" id="WP_378374594.1">
    <property type="nucleotide sequence ID" value="NZ_JBHMAS010000021.1"/>
</dbReference>
<dbReference type="PANTHER" id="PTHR35525">
    <property type="entry name" value="BLL6575 PROTEIN"/>
    <property type="match status" value="1"/>
</dbReference>
<dbReference type="Gene3D" id="1.10.3300.10">
    <property type="entry name" value="Jann2411-like domain"/>
    <property type="match status" value="1"/>
</dbReference>
<dbReference type="PANTHER" id="PTHR35525:SF3">
    <property type="entry name" value="BLL6575 PROTEIN"/>
    <property type="match status" value="1"/>
</dbReference>
<protein>
    <submittedName>
        <fullName evidence="2">CGNR zinc finger domain-containing protein</fullName>
    </submittedName>
</protein>
<dbReference type="InterPro" id="IPR021005">
    <property type="entry name" value="Znf_CGNR"/>
</dbReference>
<reference evidence="2 3" key="1">
    <citation type="submission" date="2024-09" db="EMBL/GenBank/DDBJ databases">
        <authorList>
            <person name="Sun Q."/>
            <person name="Mori K."/>
        </authorList>
    </citation>
    <scope>NUCLEOTIDE SEQUENCE [LARGE SCALE GENOMIC DNA]</scope>
    <source>
        <strain evidence="2 3">JCM 11411</strain>
    </source>
</reference>
<dbReference type="InterPro" id="IPR010852">
    <property type="entry name" value="ABATE"/>
</dbReference>
<dbReference type="Pfam" id="PF07336">
    <property type="entry name" value="ABATE"/>
    <property type="match status" value="1"/>
</dbReference>
<evidence type="ECO:0000313" key="3">
    <source>
        <dbReference type="Proteomes" id="UP001589587"/>
    </source>
</evidence>
<gene>
    <name evidence="2" type="ORF">ACFFQ6_11790</name>
</gene>
<comment type="caution">
    <text evidence="2">The sequence shown here is derived from an EMBL/GenBank/DDBJ whole genome shotgun (WGS) entry which is preliminary data.</text>
</comment>
<dbReference type="Pfam" id="PF11706">
    <property type="entry name" value="zf-CGNR"/>
    <property type="match status" value="1"/>
</dbReference>
<sequence>MSTVPREAGTNPRGLGFVVDLANLSTAQPDFDSDRFRSLLADHGAPQRILDAADDDLRQIRDATRAVVDVLRSEDVDEAAGRLNGLLELYPARPRLVKFPGRAWSMHLDTPGHFDRAEWLCATAAFALGLWLGERGSAAWGTCAAADCERFFVDAGRRTPQRFCSTRCATRVRVAHHRRRNVADPDA</sequence>
<organism evidence="2 3">
    <name type="scientific">Rhodococcus baikonurensis</name>
    <dbReference type="NCBI Taxonomy" id="172041"/>
    <lineage>
        <taxon>Bacteria</taxon>
        <taxon>Bacillati</taxon>
        <taxon>Actinomycetota</taxon>
        <taxon>Actinomycetes</taxon>
        <taxon>Mycobacteriales</taxon>
        <taxon>Nocardiaceae</taxon>
        <taxon>Rhodococcus</taxon>
        <taxon>Rhodococcus erythropolis group</taxon>
    </lineage>
</organism>
<feature type="domain" description="Zinc finger CGNR" evidence="1">
    <location>
        <begin position="141"/>
        <end position="180"/>
    </location>
</feature>
<evidence type="ECO:0000259" key="1">
    <source>
        <dbReference type="Pfam" id="PF11706"/>
    </source>
</evidence>
<keyword evidence="3" id="KW-1185">Reference proteome</keyword>
<dbReference type="SUPFAM" id="SSF160904">
    <property type="entry name" value="Jann2411-like"/>
    <property type="match status" value="1"/>
</dbReference>
<name>A0ABV5XD12_9NOCA</name>
<accession>A0ABV5XD12</accession>
<proteinExistence type="predicted"/>
<dbReference type="Proteomes" id="UP001589587">
    <property type="component" value="Unassembled WGS sequence"/>
</dbReference>
<evidence type="ECO:0000313" key="2">
    <source>
        <dbReference type="EMBL" id="MFB9780368.1"/>
    </source>
</evidence>